<feature type="compositionally biased region" description="Basic and acidic residues" evidence="1">
    <location>
        <begin position="124"/>
        <end position="133"/>
    </location>
</feature>
<keyword evidence="4" id="KW-1185">Reference proteome</keyword>
<dbReference type="OrthoDB" id="7066491at2"/>
<dbReference type="Pfam" id="PF20455">
    <property type="entry name" value="DUF6708"/>
    <property type="match status" value="1"/>
</dbReference>
<organism evidence="3 4">
    <name type="scientific">Chimaeribacter coloradensis</name>
    <dbReference type="NCBI Taxonomy" id="2060068"/>
    <lineage>
        <taxon>Bacteria</taxon>
        <taxon>Pseudomonadati</taxon>
        <taxon>Pseudomonadota</taxon>
        <taxon>Gammaproteobacteria</taxon>
        <taxon>Enterobacterales</taxon>
        <taxon>Yersiniaceae</taxon>
        <taxon>Chimaeribacter</taxon>
    </lineage>
</organism>
<protein>
    <recommendedName>
        <fullName evidence="2">DUF6708 domain-containing protein</fullName>
    </recommendedName>
</protein>
<dbReference type="RefSeq" id="WP_101826771.1">
    <property type="nucleotide sequence ID" value="NZ_PJZH01000035.1"/>
</dbReference>
<sequence length="139" mass="16759">MPRDQPIRFNHKRQKVYLFDYQRKWNPWAKWPATVEVFDWADIHGEISYEVDRYDQGFRLYCAVCKPGTTEVIERFILSRALSHPEPQRRLWSHCCQYMQHKPVVADPLYPGRPDSWKPRKSMHWPEEIDRESTTAPEA</sequence>
<gene>
    <name evidence="3" type="ORF">CYR32_19430</name>
</gene>
<name>A0A2N5DTU0_9GAMM</name>
<evidence type="ECO:0000259" key="2">
    <source>
        <dbReference type="Pfam" id="PF20455"/>
    </source>
</evidence>
<accession>A0A2N5DTU0</accession>
<comment type="caution">
    <text evidence="3">The sequence shown here is derived from an EMBL/GenBank/DDBJ whole genome shotgun (WGS) entry which is preliminary data.</text>
</comment>
<dbReference type="InterPro" id="IPR046554">
    <property type="entry name" value="DUF6708"/>
</dbReference>
<dbReference type="EMBL" id="PJZH01000035">
    <property type="protein sequence ID" value="PLR30087.1"/>
    <property type="molecule type" value="Genomic_DNA"/>
</dbReference>
<dbReference type="Proteomes" id="UP000234503">
    <property type="component" value="Unassembled WGS sequence"/>
</dbReference>
<feature type="domain" description="DUF6708" evidence="2">
    <location>
        <begin position="2"/>
        <end position="107"/>
    </location>
</feature>
<evidence type="ECO:0000313" key="3">
    <source>
        <dbReference type="EMBL" id="PLR30087.1"/>
    </source>
</evidence>
<reference evidence="3 4" key="1">
    <citation type="submission" date="2017-12" db="EMBL/GenBank/DDBJ databases">
        <title>Characterization of six clinical isolates of Enterochimera gen. nov., a novel genus of the Yersiniaciae family and the three species Enterochimera arupensis sp. nov., Enterochimera coloradensis sp. nov, and Enterochimera californica sp. nov.</title>
        <authorList>
            <person name="Rossi A."/>
            <person name="Fisher M."/>
        </authorList>
    </citation>
    <scope>NUCLEOTIDE SEQUENCE [LARGE SCALE GENOMIC DNA]</scope>
    <source>
        <strain evidence="4">2016-Iso4</strain>
    </source>
</reference>
<evidence type="ECO:0000256" key="1">
    <source>
        <dbReference type="SAM" id="MobiDB-lite"/>
    </source>
</evidence>
<evidence type="ECO:0000313" key="4">
    <source>
        <dbReference type="Proteomes" id="UP000234503"/>
    </source>
</evidence>
<feature type="region of interest" description="Disordered" evidence="1">
    <location>
        <begin position="116"/>
        <end position="139"/>
    </location>
</feature>
<dbReference type="AlphaFoldDB" id="A0A2N5DTU0"/>
<proteinExistence type="predicted"/>